<dbReference type="SMART" id="SM00387">
    <property type="entry name" value="HATPase_c"/>
    <property type="match status" value="1"/>
</dbReference>
<dbReference type="PROSITE" id="PS50109">
    <property type="entry name" value="HIS_KIN"/>
    <property type="match status" value="1"/>
</dbReference>
<keyword evidence="4" id="KW-0808">Transferase</keyword>
<keyword evidence="7" id="KW-0812">Transmembrane</keyword>
<dbReference type="SUPFAM" id="SSF47384">
    <property type="entry name" value="Homodimeric domain of signal transducing histidine kinase"/>
    <property type="match status" value="1"/>
</dbReference>
<dbReference type="SMART" id="SM00388">
    <property type="entry name" value="HisKA"/>
    <property type="match status" value="1"/>
</dbReference>
<evidence type="ECO:0000259" key="8">
    <source>
        <dbReference type="PROSITE" id="PS50109"/>
    </source>
</evidence>
<name>A0ABQ6E2T6_9GAMM</name>
<evidence type="ECO:0000313" key="11">
    <source>
        <dbReference type="Proteomes" id="UP001157353"/>
    </source>
</evidence>
<dbReference type="PANTHER" id="PTHR43047:SF72">
    <property type="entry name" value="OSMOSENSING HISTIDINE PROTEIN KINASE SLN1"/>
    <property type="match status" value="1"/>
</dbReference>
<evidence type="ECO:0000256" key="1">
    <source>
        <dbReference type="ARBA" id="ARBA00000085"/>
    </source>
</evidence>
<comment type="catalytic activity">
    <reaction evidence="1">
        <text>ATP + protein L-histidine = ADP + protein N-phospho-L-histidine.</text>
        <dbReference type="EC" id="2.7.13.3"/>
    </reaction>
</comment>
<reference evidence="11" key="1">
    <citation type="journal article" date="2019" name="Int. J. Syst. Evol. Microbiol.">
        <title>The Global Catalogue of Microorganisms (GCM) 10K type strain sequencing project: providing services to taxonomists for standard genome sequencing and annotation.</title>
        <authorList>
            <consortium name="The Broad Institute Genomics Platform"/>
            <consortium name="The Broad Institute Genome Sequencing Center for Infectious Disease"/>
            <person name="Wu L."/>
            <person name="Ma J."/>
        </authorList>
    </citation>
    <scope>NUCLEOTIDE SEQUENCE [LARGE SCALE GENOMIC DNA]</scope>
    <source>
        <strain evidence="11">NBRC 103166</strain>
    </source>
</reference>
<dbReference type="Gene3D" id="3.40.50.2300">
    <property type="match status" value="1"/>
</dbReference>
<keyword evidence="7" id="KW-0472">Membrane</keyword>
<keyword evidence="3 6" id="KW-0597">Phosphoprotein</keyword>
<keyword evidence="5" id="KW-0418">Kinase</keyword>
<feature type="domain" description="Response regulatory" evidence="9">
    <location>
        <begin position="608"/>
        <end position="724"/>
    </location>
</feature>
<feature type="domain" description="Histidine kinase" evidence="8">
    <location>
        <begin position="362"/>
        <end position="583"/>
    </location>
</feature>
<dbReference type="Pfam" id="PF02518">
    <property type="entry name" value="HATPase_c"/>
    <property type="match status" value="1"/>
</dbReference>
<dbReference type="InterPro" id="IPR036097">
    <property type="entry name" value="HisK_dim/P_sf"/>
</dbReference>
<proteinExistence type="predicted"/>
<dbReference type="InterPro" id="IPR036890">
    <property type="entry name" value="HATPase_C_sf"/>
</dbReference>
<dbReference type="Pfam" id="PF00512">
    <property type="entry name" value="HisKA"/>
    <property type="match status" value="1"/>
</dbReference>
<dbReference type="InterPro" id="IPR011006">
    <property type="entry name" value="CheY-like_superfamily"/>
</dbReference>
<dbReference type="EC" id="2.7.13.3" evidence="2"/>
<dbReference type="InterPro" id="IPR003661">
    <property type="entry name" value="HisK_dim/P_dom"/>
</dbReference>
<dbReference type="InterPro" id="IPR005467">
    <property type="entry name" value="His_kinase_dom"/>
</dbReference>
<comment type="caution">
    <text evidence="10">The sequence shown here is derived from an EMBL/GenBank/DDBJ whole genome shotgun (WGS) entry which is preliminary data.</text>
</comment>
<dbReference type="InterPro" id="IPR003594">
    <property type="entry name" value="HATPase_dom"/>
</dbReference>
<sequence>MVSLFKRKIIIRVVLGYLLALALTLAIVFLTLSRLNNINNTVDELTNRLAVTRALSQRVVSQLHEVRFYADRYLRFYNQKDLDLFNTKILGLKQSQQEMSKHTKKERSLGLIQYIKQETGQYELEFSEITKLIMYQQSLLSTVFIKQELLIENHLSAIRVNVGIVQIGEIFLSFGNARNSFELMRLFQSKYLSGNDEKYFVMFKKNYQYASQAFTDLSNSLNAIEENPHIALTAAKAKAALKIYYETFIKIHSVSIKLNQLSGKLDHHEFEISQAASLLAQGIEAQYKAHNELTQTLVSRTQFELLGAVIIAILLNLALIFVVLRYIIAPIFQRMQQEALQLKAAKNKAEVANRVKSEFVANMSHELRTPLNAVIGFSELLSSMVVDTKQKSFIHSIKTAGSNLLMLINDVLDLSKIEVGKLKLQQSPVNLAHLLDEIEQIFSLNVMEKNLTLSIYCPVELPNFLYLDNLRFRQVLINLVGNAIKFTDQGHIKVSVGITEKSLDSIDLVISVIDTGIGIPLENQQKIFNSFEQQSNQNAIKYGGTGLGLSITKRLVELMGGNITLTSMPKEGSQFDVFIPNVKITKLETSMYETEGGVVEAINFSPVNVLVADDVEFNRILLDEFLTKKGLNITTVNNGHEALLAVQKMKPDLIIMDIRMPLMSGIEAAKKLQENISTANIPIIALTSSVSQSDKSFALTHGFSDFLSKPINFTLLLKVLSGYLAHSYEQQGDLLSEKPPVEIILENINQPSVLLMSLQRDILPALEQLKKAFILSDYKQLGLQLNKLSFDHKIEPLLIESENIRHLSDSFNIKGMNKSINKLTQSMTALALRLEEGQ</sequence>
<feature type="transmembrane region" description="Helical" evidence="7">
    <location>
        <begin position="305"/>
        <end position="328"/>
    </location>
</feature>
<evidence type="ECO:0000256" key="4">
    <source>
        <dbReference type="ARBA" id="ARBA00022679"/>
    </source>
</evidence>
<dbReference type="PANTHER" id="PTHR43047">
    <property type="entry name" value="TWO-COMPONENT HISTIDINE PROTEIN KINASE"/>
    <property type="match status" value="1"/>
</dbReference>
<evidence type="ECO:0000256" key="2">
    <source>
        <dbReference type="ARBA" id="ARBA00012438"/>
    </source>
</evidence>
<dbReference type="Gene3D" id="1.10.287.130">
    <property type="match status" value="1"/>
</dbReference>
<dbReference type="InterPro" id="IPR001789">
    <property type="entry name" value="Sig_transdc_resp-reg_receiver"/>
</dbReference>
<feature type="modified residue" description="4-aspartylphosphate" evidence="6">
    <location>
        <position position="657"/>
    </location>
</feature>
<dbReference type="CDD" id="cd16922">
    <property type="entry name" value="HATPase_EvgS-ArcB-TorS-like"/>
    <property type="match status" value="1"/>
</dbReference>
<dbReference type="EMBL" id="BSPQ01000015">
    <property type="protein sequence ID" value="GLS91721.1"/>
    <property type="molecule type" value="Genomic_DNA"/>
</dbReference>
<evidence type="ECO:0000313" key="10">
    <source>
        <dbReference type="EMBL" id="GLS91721.1"/>
    </source>
</evidence>
<keyword evidence="7" id="KW-1133">Transmembrane helix</keyword>
<dbReference type="PROSITE" id="PS50110">
    <property type="entry name" value="RESPONSE_REGULATORY"/>
    <property type="match status" value="1"/>
</dbReference>
<dbReference type="Gene3D" id="3.30.565.10">
    <property type="entry name" value="Histidine kinase-like ATPase, C-terminal domain"/>
    <property type="match status" value="1"/>
</dbReference>
<gene>
    <name evidence="10" type="ORF">GCM10007916_27910</name>
</gene>
<accession>A0ABQ6E2T6</accession>
<evidence type="ECO:0000259" key="9">
    <source>
        <dbReference type="PROSITE" id="PS50110"/>
    </source>
</evidence>
<dbReference type="Pfam" id="PF00072">
    <property type="entry name" value="Response_reg"/>
    <property type="match status" value="1"/>
</dbReference>
<dbReference type="SUPFAM" id="SSF55874">
    <property type="entry name" value="ATPase domain of HSP90 chaperone/DNA topoisomerase II/histidine kinase"/>
    <property type="match status" value="1"/>
</dbReference>
<evidence type="ECO:0000256" key="5">
    <source>
        <dbReference type="ARBA" id="ARBA00022777"/>
    </source>
</evidence>
<dbReference type="PRINTS" id="PR00344">
    <property type="entry name" value="BCTRLSENSOR"/>
</dbReference>
<feature type="transmembrane region" description="Helical" evidence="7">
    <location>
        <begin position="9"/>
        <end position="32"/>
    </location>
</feature>
<dbReference type="Proteomes" id="UP001157353">
    <property type="component" value="Unassembled WGS sequence"/>
</dbReference>
<evidence type="ECO:0000256" key="7">
    <source>
        <dbReference type="SAM" id="Phobius"/>
    </source>
</evidence>
<evidence type="ECO:0000256" key="3">
    <source>
        <dbReference type="ARBA" id="ARBA00022553"/>
    </source>
</evidence>
<dbReference type="CDD" id="cd17546">
    <property type="entry name" value="REC_hyHK_CKI1_RcsC-like"/>
    <property type="match status" value="1"/>
</dbReference>
<dbReference type="SUPFAM" id="SSF52172">
    <property type="entry name" value="CheY-like"/>
    <property type="match status" value="1"/>
</dbReference>
<dbReference type="RefSeq" id="WP_284204837.1">
    <property type="nucleotide sequence ID" value="NZ_BSPQ01000015.1"/>
</dbReference>
<organism evidence="10 11">
    <name type="scientific">Psychromonas marina</name>
    <dbReference type="NCBI Taxonomy" id="88364"/>
    <lineage>
        <taxon>Bacteria</taxon>
        <taxon>Pseudomonadati</taxon>
        <taxon>Pseudomonadota</taxon>
        <taxon>Gammaproteobacteria</taxon>
        <taxon>Alteromonadales</taxon>
        <taxon>Psychromonadaceae</taxon>
        <taxon>Psychromonas</taxon>
    </lineage>
</organism>
<dbReference type="SMART" id="SM00448">
    <property type="entry name" value="REC"/>
    <property type="match status" value="1"/>
</dbReference>
<keyword evidence="11" id="KW-1185">Reference proteome</keyword>
<dbReference type="CDD" id="cd00082">
    <property type="entry name" value="HisKA"/>
    <property type="match status" value="1"/>
</dbReference>
<evidence type="ECO:0000256" key="6">
    <source>
        <dbReference type="PROSITE-ProRule" id="PRU00169"/>
    </source>
</evidence>
<protein>
    <recommendedName>
        <fullName evidence="2">histidine kinase</fullName>
        <ecNumber evidence="2">2.7.13.3</ecNumber>
    </recommendedName>
</protein>
<dbReference type="InterPro" id="IPR004358">
    <property type="entry name" value="Sig_transdc_His_kin-like_C"/>
</dbReference>